<sequence>MLSPPLQQPVPVREDGTAEVPPVETSFLRKYWMFVLPIVILLILPSEAVAGGSAEHDSSSESAPNAALAARQIK</sequence>
<dbReference type="Pfam" id="PF21203">
    <property type="entry name" value="ECM10"/>
    <property type="match status" value="1"/>
</dbReference>
<dbReference type="HOGENOM" id="CLU_2689545_0_0_1"/>
<dbReference type="EMBL" id="JMSN01000035">
    <property type="protein sequence ID" value="KDN46453.1"/>
    <property type="molecule type" value="Genomic_DNA"/>
</dbReference>
<reference evidence="2 3" key="1">
    <citation type="submission" date="2014-05" db="EMBL/GenBank/DDBJ databases">
        <title>Draft genome sequence of a rare smut relative, Tilletiaria anomala UBC 951.</title>
        <authorList>
            <consortium name="DOE Joint Genome Institute"/>
            <person name="Toome M."/>
            <person name="Kuo A."/>
            <person name="Henrissat B."/>
            <person name="Lipzen A."/>
            <person name="Tritt A."/>
            <person name="Yoshinaga Y."/>
            <person name="Zane M."/>
            <person name="Barry K."/>
            <person name="Grigoriev I.V."/>
            <person name="Spatafora J.W."/>
            <person name="Aimea M.C."/>
        </authorList>
    </citation>
    <scope>NUCLEOTIDE SEQUENCE [LARGE SCALE GENOMIC DNA]</scope>
    <source>
        <strain evidence="2 3">UBC 951</strain>
    </source>
</reference>
<dbReference type="STRING" id="1037660.A0A066W1M9"/>
<dbReference type="OrthoDB" id="1894652at2759"/>
<evidence type="ECO:0000313" key="2">
    <source>
        <dbReference type="EMBL" id="KDN46453.1"/>
    </source>
</evidence>
<protein>
    <recommendedName>
        <fullName evidence="4">ER membrane protein complex subunit 10</fullName>
    </recommendedName>
</protein>
<name>A0A066W1M9_TILAU</name>
<organism evidence="2 3">
    <name type="scientific">Tilletiaria anomala (strain ATCC 24038 / CBS 436.72 / UBC 951)</name>
    <dbReference type="NCBI Taxonomy" id="1037660"/>
    <lineage>
        <taxon>Eukaryota</taxon>
        <taxon>Fungi</taxon>
        <taxon>Dikarya</taxon>
        <taxon>Basidiomycota</taxon>
        <taxon>Ustilaginomycotina</taxon>
        <taxon>Exobasidiomycetes</taxon>
        <taxon>Georgefischeriales</taxon>
        <taxon>Tilletiariaceae</taxon>
        <taxon>Tilletiaria</taxon>
    </lineage>
</organism>
<dbReference type="GeneID" id="25261268"/>
<keyword evidence="3" id="KW-1185">Reference proteome</keyword>
<dbReference type="Proteomes" id="UP000027361">
    <property type="component" value="Unassembled WGS sequence"/>
</dbReference>
<accession>A0A066W1M9</accession>
<proteinExistence type="predicted"/>
<dbReference type="AlphaFoldDB" id="A0A066W1M9"/>
<comment type="caution">
    <text evidence="2">The sequence shown here is derived from an EMBL/GenBank/DDBJ whole genome shotgun (WGS) entry which is preliminary data.</text>
</comment>
<dbReference type="RefSeq" id="XP_013243542.1">
    <property type="nucleotide sequence ID" value="XM_013388088.1"/>
</dbReference>
<evidence type="ECO:0000256" key="1">
    <source>
        <dbReference type="SAM" id="MobiDB-lite"/>
    </source>
</evidence>
<gene>
    <name evidence="2" type="ORF">K437DRAFT_107342</name>
</gene>
<feature type="region of interest" description="Disordered" evidence="1">
    <location>
        <begin position="52"/>
        <end position="74"/>
    </location>
</feature>
<evidence type="ECO:0008006" key="4">
    <source>
        <dbReference type="Google" id="ProtNLM"/>
    </source>
</evidence>
<dbReference type="InParanoid" id="A0A066W1M9"/>
<evidence type="ECO:0000313" key="3">
    <source>
        <dbReference type="Proteomes" id="UP000027361"/>
    </source>
</evidence>